<gene>
    <name evidence="6" type="ORF">JNE38_07655</name>
</gene>
<accession>A0ABX7FXE8</accession>
<dbReference type="InterPro" id="IPR025110">
    <property type="entry name" value="AMP-bd_C"/>
</dbReference>
<keyword evidence="3" id="KW-1133">Transmembrane helix</keyword>
<evidence type="ECO:0000259" key="4">
    <source>
        <dbReference type="Pfam" id="PF00501"/>
    </source>
</evidence>
<protein>
    <submittedName>
        <fullName evidence="6">AMP-binding protein</fullName>
    </submittedName>
</protein>
<evidence type="ECO:0000256" key="1">
    <source>
        <dbReference type="ARBA" id="ARBA00006432"/>
    </source>
</evidence>
<dbReference type="EMBL" id="CP069127">
    <property type="protein sequence ID" value="QRG70482.1"/>
    <property type="molecule type" value="Genomic_DNA"/>
</dbReference>
<dbReference type="Pfam" id="PF13193">
    <property type="entry name" value="AMP-binding_C"/>
    <property type="match status" value="1"/>
</dbReference>
<dbReference type="Gene3D" id="3.30.300.30">
    <property type="match status" value="1"/>
</dbReference>
<keyword evidence="7" id="KW-1185">Reference proteome</keyword>
<organism evidence="6 7">
    <name type="scientific">Brevibacillus choshinensis</name>
    <dbReference type="NCBI Taxonomy" id="54911"/>
    <lineage>
        <taxon>Bacteria</taxon>
        <taxon>Bacillati</taxon>
        <taxon>Bacillota</taxon>
        <taxon>Bacilli</taxon>
        <taxon>Bacillales</taxon>
        <taxon>Paenibacillaceae</taxon>
        <taxon>Brevibacillus</taxon>
    </lineage>
</organism>
<feature type="transmembrane region" description="Helical" evidence="3">
    <location>
        <begin position="228"/>
        <end position="249"/>
    </location>
</feature>
<evidence type="ECO:0000256" key="2">
    <source>
        <dbReference type="ARBA" id="ARBA00022598"/>
    </source>
</evidence>
<sequence length="520" mass="58096">MKFVCLLEVLCKLRLLSLPGLFRLFASMLRHGVNVMILLQLAKKRAGHQIALVDDREALTYRQLLTSSERLSIVLRRRYGLTGGMKVGFLCNNHAALVQSIFAVSQTGADLYLLPTEVSRRQFAQWVNEHDFDLLIHDAVFTDWVEQSYTKVRVYSYHDHLPAISNMLHRSDWEGDGPRRTSSGRIMLLTSGTTGTAKKVAHKPTLLHYLPPFSALLSRLPLLSSRTAYIATPIFHGYGIALLFLWIALGKKIVLTSGFDAAKACELVQKHDVEVISVVPLMLHKMLRHDACALKSLTCIASGGAELSAKLARDVLSKLGGVLYNLYGTSEAGLLLVATPADLHRSGSTVGRKIKGVRLHVLDAHKKKAAVGQVGQLCLKKSGLLAKRKQQWIETGDLGYRDSRGYYFLSGRVDEMIVSAGENVYPSELEHVLARHPFIEDVAVVGIRDEVFGQRLKAIVQLAPNAVLTQEALMEWLRPQVARYHMPKEIVFVPQMSYTHLGKRDKKRLKEWKAKEAPVE</sequence>
<dbReference type="CDD" id="cd04433">
    <property type="entry name" value="AFD_class_I"/>
    <property type="match status" value="1"/>
</dbReference>
<evidence type="ECO:0000256" key="3">
    <source>
        <dbReference type="SAM" id="Phobius"/>
    </source>
</evidence>
<dbReference type="InterPro" id="IPR042099">
    <property type="entry name" value="ANL_N_sf"/>
</dbReference>
<dbReference type="SUPFAM" id="SSF56801">
    <property type="entry name" value="Acetyl-CoA synthetase-like"/>
    <property type="match status" value="1"/>
</dbReference>
<comment type="similarity">
    <text evidence="1">Belongs to the ATP-dependent AMP-binding enzyme family.</text>
</comment>
<name>A0ABX7FXE8_BRECH</name>
<dbReference type="PANTHER" id="PTHR43201:SF5">
    <property type="entry name" value="MEDIUM-CHAIN ACYL-COA LIGASE ACSF2, MITOCHONDRIAL"/>
    <property type="match status" value="1"/>
</dbReference>
<dbReference type="InterPro" id="IPR045851">
    <property type="entry name" value="AMP-bd_C_sf"/>
</dbReference>
<reference evidence="6 7" key="1">
    <citation type="submission" date="2021-01" db="EMBL/GenBank/DDBJ databases">
        <title>Identification of strong promoters based on the transcriptome of Brevibacillus choshinensis.</title>
        <authorList>
            <person name="Yao D."/>
            <person name="Zhang K."/>
            <person name="Wu J."/>
        </authorList>
    </citation>
    <scope>NUCLEOTIDE SEQUENCE [LARGE SCALE GENOMIC DNA]</scope>
    <source>
        <strain evidence="6 7">HPD31-SP3</strain>
    </source>
</reference>
<feature type="domain" description="AMP-binding enzyme C-terminal" evidence="5">
    <location>
        <begin position="428"/>
        <end position="503"/>
    </location>
</feature>
<dbReference type="InterPro" id="IPR020845">
    <property type="entry name" value="AMP-binding_CS"/>
</dbReference>
<keyword evidence="3" id="KW-0812">Transmembrane</keyword>
<evidence type="ECO:0000259" key="5">
    <source>
        <dbReference type="Pfam" id="PF13193"/>
    </source>
</evidence>
<evidence type="ECO:0000313" key="6">
    <source>
        <dbReference type="EMBL" id="QRG70482.1"/>
    </source>
</evidence>
<proteinExistence type="inferred from homology"/>
<dbReference type="InterPro" id="IPR000873">
    <property type="entry name" value="AMP-dep_synth/lig_dom"/>
</dbReference>
<dbReference type="Proteomes" id="UP000596248">
    <property type="component" value="Chromosome"/>
</dbReference>
<dbReference type="Gene3D" id="3.40.50.12780">
    <property type="entry name" value="N-terminal domain of ligase-like"/>
    <property type="match status" value="1"/>
</dbReference>
<keyword evidence="3" id="KW-0472">Membrane</keyword>
<dbReference type="PROSITE" id="PS00455">
    <property type="entry name" value="AMP_BINDING"/>
    <property type="match status" value="1"/>
</dbReference>
<dbReference type="Pfam" id="PF00501">
    <property type="entry name" value="AMP-binding"/>
    <property type="match status" value="1"/>
</dbReference>
<dbReference type="PANTHER" id="PTHR43201">
    <property type="entry name" value="ACYL-COA SYNTHETASE"/>
    <property type="match status" value="1"/>
</dbReference>
<evidence type="ECO:0000313" key="7">
    <source>
        <dbReference type="Proteomes" id="UP000596248"/>
    </source>
</evidence>
<keyword evidence="2" id="KW-0436">Ligase</keyword>
<feature type="domain" description="AMP-dependent synthetase/ligase" evidence="4">
    <location>
        <begin position="44"/>
        <end position="384"/>
    </location>
</feature>